<dbReference type="EMBL" id="LR778175">
    <property type="protein sequence ID" value="CAB1277578.1"/>
    <property type="molecule type" value="Genomic_DNA"/>
</dbReference>
<feature type="transmembrane region" description="Helical" evidence="9">
    <location>
        <begin position="31"/>
        <end position="49"/>
    </location>
</feature>
<reference evidence="11 12" key="1">
    <citation type="submission" date="2020-03" db="EMBL/GenBank/DDBJ databases">
        <authorList>
            <person name="Picone N."/>
        </authorList>
    </citation>
    <scope>NUCLEOTIDE SEQUENCE [LARGE SCALE GENOMIC DNA]</scope>
    <source>
        <strain evidence="11">NSCAC1</strain>
    </source>
</reference>
<dbReference type="RefSeq" id="WP_197744378.1">
    <property type="nucleotide sequence ID" value="NZ_LR778175.1"/>
</dbReference>
<feature type="domain" description="RCK N-terminal" evidence="10">
    <location>
        <begin position="425"/>
        <end position="544"/>
    </location>
</feature>
<dbReference type="InterPro" id="IPR036291">
    <property type="entry name" value="NAD(P)-bd_dom_sf"/>
</dbReference>
<dbReference type="Proteomes" id="UP000516072">
    <property type="component" value="Chromosome"/>
</dbReference>
<feature type="transmembrane region" description="Helical" evidence="9">
    <location>
        <begin position="143"/>
        <end position="166"/>
    </location>
</feature>
<dbReference type="Pfam" id="PF00999">
    <property type="entry name" value="Na_H_Exchanger"/>
    <property type="match status" value="1"/>
</dbReference>
<name>A0A7G1QC13_9GAMM</name>
<keyword evidence="5 9" id="KW-0812">Transmembrane</keyword>
<keyword evidence="3" id="KW-0813">Transport</keyword>
<evidence type="ECO:0000259" key="10">
    <source>
        <dbReference type="PROSITE" id="PS51201"/>
    </source>
</evidence>
<feature type="transmembrane region" description="Helical" evidence="9">
    <location>
        <begin position="6"/>
        <end position="24"/>
    </location>
</feature>
<evidence type="ECO:0000256" key="6">
    <source>
        <dbReference type="ARBA" id="ARBA00022989"/>
    </source>
</evidence>
<gene>
    <name evidence="11" type="primary">ybaL</name>
    <name evidence="11" type="ORF">NSCAC_1738</name>
</gene>
<dbReference type="SUPFAM" id="SSF51735">
    <property type="entry name" value="NAD(P)-binding Rossmann-fold domains"/>
    <property type="match status" value="1"/>
</dbReference>
<dbReference type="Pfam" id="PF02254">
    <property type="entry name" value="TrkA_N"/>
    <property type="match status" value="1"/>
</dbReference>
<protein>
    <submittedName>
        <fullName evidence="11">Inner membrane protein YbaL</fullName>
    </submittedName>
</protein>
<feature type="transmembrane region" description="Helical" evidence="9">
    <location>
        <begin position="86"/>
        <end position="106"/>
    </location>
</feature>
<sequence>MGDSLITTLSAAFGAALVLGFIAAKVRLPALVGYLLAGILIGPFTPGLIVDMEIAQQFSQIGIMLLMFGVGLHLSLEDILSVRKIVLPGAALQVTASTTLGTILAHSWGWEWGYSIAFGLSISIGSTVVLLRSLEMHGLFGSINGKITIGWFVVQDILTVLVLVLLPPLAGWLGGNAPSSETEISLGLELALTLGKVALFIALMLIVGRRLFPWILWKIAGTGSHELFTLSVVAVAISITYGASMLFGVSIALGAFFAGMVLRESKLSHRAATESLPLRDAFAVLFFVSVGMLFNPQVLMEQPLKVLGVVAVIMIGTPLVSALIVLSLRYPLNTVLVIWASLSQIGEFSFILTNVGIQLGLLSTDAQSLVLAAALISIAVNPLIFRAVKPMQMWIRSKSALARIVERPDDPLAKLPMSTERKFLANQIVLIGYGRVGHRIGEALAHTNTPYVVVEENREVVEKLREKGIPSVSGDAGDSSVLIQAHIARAGMLIIAIPDILSTRKMITTARTLNPQIKIIIRTHSEEELNLLEQEGVGKVFFGESELAASMINYILNQIEPKEENQST</sequence>
<dbReference type="GO" id="GO:0016020">
    <property type="term" value="C:membrane"/>
    <property type="evidence" value="ECO:0007669"/>
    <property type="project" value="UniProtKB-SubCell"/>
</dbReference>
<dbReference type="PANTHER" id="PTHR42751">
    <property type="entry name" value="SODIUM/HYDROGEN EXCHANGER FAMILY/TRKA DOMAIN PROTEIN"/>
    <property type="match status" value="1"/>
</dbReference>
<feature type="transmembrane region" description="Helical" evidence="9">
    <location>
        <begin position="282"/>
        <end position="300"/>
    </location>
</feature>
<evidence type="ECO:0000256" key="2">
    <source>
        <dbReference type="ARBA" id="ARBA00005551"/>
    </source>
</evidence>
<accession>A0A7G1QC13</accession>
<evidence type="ECO:0000313" key="12">
    <source>
        <dbReference type="Proteomes" id="UP000516072"/>
    </source>
</evidence>
<dbReference type="Gene3D" id="1.20.1530.20">
    <property type="match status" value="1"/>
</dbReference>
<evidence type="ECO:0000256" key="7">
    <source>
        <dbReference type="ARBA" id="ARBA00023065"/>
    </source>
</evidence>
<dbReference type="PROSITE" id="PS51201">
    <property type="entry name" value="RCK_N"/>
    <property type="match status" value="1"/>
</dbReference>
<keyword evidence="12" id="KW-1185">Reference proteome</keyword>
<feature type="transmembrane region" description="Helical" evidence="9">
    <location>
        <begin position="245"/>
        <end position="262"/>
    </location>
</feature>
<evidence type="ECO:0000256" key="3">
    <source>
        <dbReference type="ARBA" id="ARBA00022448"/>
    </source>
</evidence>
<proteinExistence type="inferred from homology"/>
<keyword evidence="7" id="KW-0406">Ion transport</keyword>
<dbReference type="PANTHER" id="PTHR42751:SF1">
    <property type="entry name" value="CATION_PROTON ANTIPORTER YBAL-RELATED"/>
    <property type="match status" value="1"/>
</dbReference>
<dbReference type="AlphaFoldDB" id="A0A7G1QC13"/>
<dbReference type="InterPro" id="IPR003148">
    <property type="entry name" value="RCK_N"/>
</dbReference>
<evidence type="ECO:0000256" key="4">
    <source>
        <dbReference type="ARBA" id="ARBA00022449"/>
    </source>
</evidence>
<evidence type="ECO:0000256" key="1">
    <source>
        <dbReference type="ARBA" id="ARBA00004141"/>
    </source>
</evidence>
<comment type="subcellular location">
    <subcellularLocation>
        <location evidence="1">Membrane</location>
        <topology evidence="1">Multi-pass membrane protein</topology>
    </subcellularLocation>
</comment>
<dbReference type="GO" id="GO:0015297">
    <property type="term" value="F:antiporter activity"/>
    <property type="evidence" value="ECO:0007669"/>
    <property type="project" value="UniProtKB-KW"/>
</dbReference>
<feature type="transmembrane region" description="Helical" evidence="9">
    <location>
        <begin position="186"/>
        <end position="207"/>
    </location>
</feature>
<evidence type="ECO:0000256" key="9">
    <source>
        <dbReference type="SAM" id="Phobius"/>
    </source>
</evidence>
<evidence type="ECO:0000313" key="11">
    <source>
        <dbReference type="EMBL" id="CAB1277578.1"/>
    </source>
</evidence>
<keyword evidence="8 9" id="KW-0472">Membrane</keyword>
<organism evidence="11 12">
    <name type="scientific">Candidatus Nitrosacidococcus tergens</name>
    <dbReference type="NCBI Taxonomy" id="553981"/>
    <lineage>
        <taxon>Bacteria</taxon>
        <taxon>Pseudomonadati</taxon>
        <taxon>Pseudomonadota</taxon>
        <taxon>Gammaproteobacteria</taxon>
        <taxon>Chromatiales</taxon>
        <taxon>Chromatiaceae</taxon>
        <taxon>Candidatus Nitrosacidococcus</taxon>
    </lineage>
</organism>
<keyword evidence="6 9" id="KW-1133">Transmembrane helix</keyword>
<evidence type="ECO:0000256" key="5">
    <source>
        <dbReference type="ARBA" id="ARBA00022692"/>
    </source>
</evidence>
<feature type="transmembrane region" description="Helical" evidence="9">
    <location>
        <begin position="306"/>
        <end position="328"/>
    </location>
</feature>
<dbReference type="InterPro" id="IPR038770">
    <property type="entry name" value="Na+/solute_symporter_sf"/>
</dbReference>
<feature type="transmembrane region" description="Helical" evidence="9">
    <location>
        <begin position="219"/>
        <end position="239"/>
    </location>
</feature>
<dbReference type="GO" id="GO:1902600">
    <property type="term" value="P:proton transmembrane transport"/>
    <property type="evidence" value="ECO:0007669"/>
    <property type="project" value="InterPro"/>
</dbReference>
<comment type="similarity">
    <text evidence="2">Belongs to the monovalent cation:proton antiporter 2 (CPA2) transporter (TC 2.A.37) family.</text>
</comment>
<dbReference type="InterPro" id="IPR006153">
    <property type="entry name" value="Cation/H_exchanger_TM"/>
</dbReference>
<dbReference type="Gene3D" id="3.40.50.720">
    <property type="entry name" value="NAD(P)-binding Rossmann-like Domain"/>
    <property type="match status" value="1"/>
</dbReference>
<dbReference type="GO" id="GO:0006813">
    <property type="term" value="P:potassium ion transport"/>
    <property type="evidence" value="ECO:0007669"/>
    <property type="project" value="InterPro"/>
</dbReference>
<feature type="transmembrane region" description="Helical" evidence="9">
    <location>
        <begin position="335"/>
        <end position="357"/>
    </location>
</feature>
<evidence type="ECO:0000256" key="8">
    <source>
        <dbReference type="ARBA" id="ARBA00023136"/>
    </source>
</evidence>
<dbReference type="KEGG" id="ntg:NSCAC_1738"/>
<feature type="transmembrane region" description="Helical" evidence="9">
    <location>
        <begin position="369"/>
        <end position="388"/>
    </location>
</feature>
<feature type="transmembrane region" description="Helical" evidence="9">
    <location>
        <begin position="55"/>
        <end position="74"/>
    </location>
</feature>
<keyword evidence="4" id="KW-0050">Antiport</keyword>
<feature type="transmembrane region" description="Helical" evidence="9">
    <location>
        <begin position="112"/>
        <end position="131"/>
    </location>
</feature>